<dbReference type="HOGENOM" id="CLU_743206_0_0_4"/>
<dbReference type="RefSeq" id="WP_005664897.1">
    <property type="nucleotide sequence ID" value="NZ_JH992922.1"/>
</dbReference>
<evidence type="ECO:0000313" key="2">
    <source>
        <dbReference type="Proteomes" id="UP000009874"/>
    </source>
</evidence>
<dbReference type="EMBL" id="AGZI01000014">
    <property type="protein sequence ID" value="EKU83478.1"/>
    <property type="molecule type" value="Genomic_DNA"/>
</dbReference>
<organism evidence="1 2">
    <name type="scientific">Massilia timonae CCUG 45783</name>
    <dbReference type="NCBI Taxonomy" id="883126"/>
    <lineage>
        <taxon>Bacteria</taxon>
        <taxon>Pseudomonadati</taxon>
        <taxon>Pseudomonadota</taxon>
        <taxon>Betaproteobacteria</taxon>
        <taxon>Burkholderiales</taxon>
        <taxon>Oxalobacteraceae</taxon>
        <taxon>Telluria group</taxon>
        <taxon>Massilia</taxon>
    </lineage>
</organism>
<accession>K9DGY6</accession>
<dbReference type="OrthoDB" id="8576337at2"/>
<sequence>MSHDLPLTAWQKKQAALLYYFSSLKYLEGLRDRVNQIKSFAEGKINQSRLEGRDRFLHSKQWGDRDTTENWSNNAWQFLADFQQSIAEDISDHSSNSFHVTGTHQCARGLSEYSMQWATIEEEKQFDAMFAELSNYARNIDTTMQKSYQVSWWSDFGLTMAWAEHASELQMIPKFQARPEIISDTDQIPPRTGVYIAIDDPNASLQFAWNGSRGGKIIPSSTFNDLGLAALAAVGRSKLWVDQAAMRDFVWANLSNPDLASDEFANSTLDLALAPSVVARYAFMARPTRWCFVEIVEGEFERVEEIESSTLNSKMTTQRFFAGEKCQNAGYYLSSPACS</sequence>
<name>K9DGY6_9BURK</name>
<proteinExistence type="predicted"/>
<dbReference type="Proteomes" id="UP000009874">
    <property type="component" value="Unassembled WGS sequence"/>
</dbReference>
<evidence type="ECO:0000313" key="1">
    <source>
        <dbReference type="EMBL" id="EKU83478.1"/>
    </source>
</evidence>
<dbReference type="AlphaFoldDB" id="K9DGY6"/>
<gene>
    <name evidence="1" type="ORF">HMPREF9710_01247</name>
</gene>
<keyword evidence="2" id="KW-1185">Reference proteome</keyword>
<reference evidence="1 2" key="1">
    <citation type="submission" date="2012-09" db="EMBL/GenBank/DDBJ databases">
        <title>The Genome Sequence of Massilia timonae CCUG 45783.</title>
        <authorList>
            <consortium name="The Broad Institute Genome Sequencing Platform"/>
            <person name="Earl A."/>
            <person name="Ward D."/>
            <person name="Feldgarden M."/>
            <person name="Gevers D."/>
            <person name="Huys G."/>
            <person name="Walker B."/>
            <person name="Young S.K."/>
            <person name="Zeng Q."/>
            <person name="Gargeya S."/>
            <person name="Fitzgerald M."/>
            <person name="Haas B."/>
            <person name="Abouelleil A."/>
            <person name="Alvarado L."/>
            <person name="Arachchi H.M."/>
            <person name="Berlin A.M."/>
            <person name="Chapman S.B."/>
            <person name="Goldberg J."/>
            <person name="Griggs A."/>
            <person name="Gujja S."/>
            <person name="Hansen M."/>
            <person name="Howarth C."/>
            <person name="Imamovic A."/>
            <person name="Larimer J."/>
            <person name="McCowen C."/>
            <person name="Montmayeur A."/>
            <person name="Murphy C."/>
            <person name="Neiman D."/>
            <person name="Pearson M."/>
            <person name="Priest M."/>
            <person name="Roberts A."/>
            <person name="Saif S."/>
            <person name="Shea T."/>
            <person name="Sisk P."/>
            <person name="Sykes S."/>
            <person name="Wortman J."/>
            <person name="Nusbaum C."/>
            <person name="Birren B."/>
        </authorList>
    </citation>
    <scope>NUCLEOTIDE SEQUENCE [LARGE SCALE GENOMIC DNA]</scope>
    <source>
        <strain evidence="1 2">CCUG 45783</strain>
    </source>
</reference>
<protein>
    <submittedName>
        <fullName evidence="1">Uncharacterized protein</fullName>
    </submittedName>
</protein>
<comment type="caution">
    <text evidence="1">The sequence shown here is derived from an EMBL/GenBank/DDBJ whole genome shotgun (WGS) entry which is preliminary data.</text>
</comment>